<sequence length="94" mass="10608">MNEAKSNEEFAVLPGFSQVDPFIATQEAILRDLDGRPEKRTTIRELAKVAVEMIGVRRESVVFDAVIELRTRGLVRFEPHTSLVVLDDQKLADL</sequence>
<name>A0ABW7JKT8_9NOCA</name>
<protein>
    <submittedName>
        <fullName evidence="1">Uncharacterized protein</fullName>
    </submittedName>
</protein>
<evidence type="ECO:0000313" key="1">
    <source>
        <dbReference type="EMBL" id="MFH5208607.1"/>
    </source>
</evidence>
<dbReference type="RefSeq" id="WP_395114106.1">
    <property type="nucleotide sequence ID" value="NZ_JBIMSO010000042.1"/>
</dbReference>
<comment type="caution">
    <text evidence="1">The sequence shown here is derived from an EMBL/GenBank/DDBJ whole genome shotgun (WGS) entry which is preliminary data.</text>
</comment>
<reference evidence="1 2" key="1">
    <citation type="submission" date="2024-10" db="EMBL/GenBank/DDBJ databases">
        <authorList>
            <person name="Riesco R."/>
        </authorList>
    </citation>
    <scope>NUCLEOTIDE SEQUENCE [LARGE SCALE GENOMIC DNA]</scope>
    <source>
        <strain evidence="1 2">NCIMB 15449</strain>
    </source>
</reference>
<dbReference type="Proteomes" id="UP001609175">
    <property type="component" value="Unassembled WGS sequence"/>
</dbReference>
<evidence type="ECO:0000313" key="2">
    <source>
        <dbReference type="Proteomes" id="UP001609175"/>
    </source>
</evidence>
<proteinExistence type="predicted"/>
<dbReference type="EMBL" id="JBIMSO010000042">
    <property type="protein sequence ID" value="MFH5208607.1"/>
    <property type="molecule type" value="Genomic_DNA"/>
</dbReference>
<accession>A0ABW7JKT8</accession>
<organism evidence="1 2">
    <name type="scientific">Antrihabitans spumae</name>
    <dbReference type="NCBI Taxonomy" id="3373370"/>
    <lineage>
        <taxon>Bacteria</taxon>
        <taxon>Bacillati</taxon>
        <taxon>Actinomycetota</taxon>
        <taxon>Actinomycetes</taxon>
        <taxon>Mycobacteriales</taxon>
        <taxon>Nocardiaceae</taxon>
        <taxon>Antrihabitans</taxon>
    </lineage>
</organism>
<gene>
    <name evidence="1" type="ORF">ACHIPZ_10405</name>
</gene>